<accession>A0A2Z5FWF5</accession>
<feature type="region of interest" description="Disordered" evidence="1">
    <location>
        <begin position="1"/>
        <end position="25"/>
    </location>
</feature>
<name>A0A2Z5FWF5_9BACT</name>
<sequence>MRTKGASTMSEEQQQQVPLAASEEQRLERLEEVRALEASP</sequence>
<evidence type="ECO:0000256" key="1">
    <source>
        <dbReference type="SAM" id="MobiDB-lite"/>
    </source>
</evidence>
<reference evidence="2 3" key="1">
    <citation type="journal article" date="2018" name="Front. Microbiol.">
        <title>Hydrolytic Capabilities as a Key to Environmental Success: Chitinolytic and Cellulolytic Acidobacteria From Acidic Sub-arctic Soils and Boreal Peatlands.</title>
        <authorList>
            <person name="Belova S.E."/>
            <person name="Ravin N.V."/>
            <person name="Pankratov T.A."/>
            <person name="Rakitin A.L."/>
            <person name="Ivanova A.A."/>
            <person name="Beletsky A.V."/>
            <person name="Mardanov A.V."/>
            <person name="Sinninghe Damste J.S."/>
            <person name="Dedysh S.N."/>
        </authorList>
    </citation>
    <scope>NUCLEOTIDE SEQUENCE [LARGE SCALE GENOMIC DNA]</scope>
    <source>
        <strain evidence="2 3">SBC82</strain>
    </source>
</reference>
<dbReference type="AlphaFoldDB" id="A0A2Z5FWF5"/>
<evidence type="ECO:0000313" key="2">
    <source>
        <dbReference type="EMBL" id="AXC11188.1"/>
    </source>
</evidence>
<dbReference type="EMBL" id="CP030840">
    <property type="protein sequence ID" value="AXC11188.1"/>
    <property type="molecule type" value="Genomic_DNA"/>
</dbReference>
<gene>
    <name evidence="2" type="ORF">ACPOL_1848</name>
</gene>
<evidence type="ECO:0000313" key="3">
    <source>
        <dbReference type="Proteomes" id="UP000253606"/>
    </source>
</evidence>
<protein>
    <submittedName>
        <fullName evidence="2">Uncharacterized protein</fullName>
    </submittedName>
</protein>
<organism evidence="2 3">
    <name type="scientific">Acidisarcina polymorpha</name>
    <dbReference type="NCBI Taxonomy" id="2211140"/>
    <lineage>
        <taxon>Bacteria</taxon>
        <taxon>Pseudomonadati</taxon>
        <taxon>Acidobacteriota</taxon>
        <taxon>Terriglobia</taxon>
        <taxon>Terriglobales</taxon>
        <taxon>Acidobacteriaceae</taxon>
        <taxon>Acidisarcina</taxon>
    </lineage>
</organism>
<feature type="compositionally biased region" description="Polar residues" evidence="1">
    <location>
        <begin position="1"/>
        <end position="17"/>
    </location>
</feature>
<proteinExistence type="predicted"/>
<dbReference type="KEGG" id="abas:ACPOL_1848"/>
<keyword evidence="3" id="KW-1185">Reference proteome</keyword>
<dbReference type="Proteomes" id="UP000253606">
    <property type="component" value="Chromosome"/>
</dbReference>